<evidence type="ECO:0000256" key="6">
    <source>
        <dbReference type="ARBA" id="ARBA00022989"/>
    </source>
</evidence>
<dbReference type="GO" id="GO:0022857">
    <property type="term" value="F:transmembrane transporter activity"/>
    <property type="evidence" value="ECO:0007669"/>
    <property type="project" value="InterPro"/>
</dbReference>
<dbReference type="OrthoDB" id="153121at2"/>
<evidence type="ECO:0000256" key="3">
    <source>
        <dbReference type="ARBA" id="ARBA00022475"/>
    </source>
</evidence>
<feature type="transmembrane region" description="Helical" evidence="9">
    <location>
        <begin position="268"/>
        <end position="287"/>
    </location>
</feature>
<keyword evidence="11" id="KW-1185">Reference proteome</keyword>
<evidence type="ECO:0000256" key="2">
    <source>
        <dbReference type="ARBA" id="ARBA00022448"/>
    </source>
</evidence>
<dbReference type="PANTHER" id="PTHR11795:SF445">
    <property type="entry name" value="AMINO ACID ABC TRANSPORTER PERMEASE PROTEIN"/>
    <property type="match status" value="1"/>
</dbReference>
<comment type="similarity">
    <text evidence="8">Belongs to the binding-protein-dependent transport system permease family. LivHM subfamily.</text>
</comment>
<feature type="transmembrane region" description="Helical" evidence="9">
    <location>
        <begin position="12"/>
        <end position="34"/>
    </location>
</feature>
<keyword evidence="3" id="KW-1003">Cell membrane</keyword>
<feature type="transmembrane region" description="Helical" evidence="9">
    <location>
        <begin position="98"/>
        <end position="120"/>
    </location>
</feature>
<dbReference type="GO" id="GO:0005886">
    <property type="term" value="C:plasma membrane"/>
    <property type="evidence" value="ECO:0007669"/>
    <property type="project" value="UniProtKB-SubCell"/>
</dbReference>
<feature type="transmembrane region" description="Helical" evidence="9">
    <location>
        <begin position="147"/>
        <end position="165"/>
    </location>
</feature>
<dbReference type="CDD" id="cd06582">
    <property type="entry name" value="TM_PBP1_LivH_like"/>
    <property type="match status" value="1"/>
</dbReference>
<dbReference type="GO" id="GO:0006865">
    <property type="term" value="P:amino acid transport"/>
    <property type="evidence" value="ECO:0007669"/>
    <property type="project" value="UniProtKB-KW"/>
</dbReference>
<feature type="transmembrane region" description="Helical" evidence="9">
    <location>
        <begin position="66"/>
        <end position="86"/>
    </location>
</feature>
<gene>
    <name evidence="10" type="ORF">AYJ54_32945</name>
</gene>
<dbReference type="Pfam" id="PF02653">
    <property type="entry name" value="BPD_transp_2"/>
    <property type="match status" value="1"/>
</dbReference>
<feature type="transmembrane region" description="Helical" evidence="9">
    <location>
        <begin position="231"/>
        <end position="256"/>
    </location>
</feature>
<keyword evidence="5" id="KW-0029">Amino-acid transport</keyword>
<evidence type="ECO:0000256" key="8">
    <source>
        <dbReference type="ARBA" id="ARBA00037998"/>
    </source>
</evidence>
<name>A0A176Y7X2_9BRAD</name>
<evidence type="ECO:0000256" key="5">
    <source>
        <dbReference type="ARBA" id="ARBA00022970"/>
    </source>
</evidence>
<sequence length="292" mass="30967">MGQFAGLLLDSIVSGVLVGGFYAAMAVGISIAFGMLGISNIAHPALILLGSFIAYVLNSQFGWDPILVGVLATVPFYFLGTLLYSAYEIAFERRGTQLIRGLAFFFGLLFITEVGLQLVFGVDYRLVETPYIGPSYNIGPVSLPVRMLIPFLASVLLLIGLQVFFMRTFTGRAIMAVAQDKFALQLMGAAPVRVKRIAFGLSTATAAMAGAFLIILQPVEPSMGRDYIGRIFAICVLGGIGSLPGTFVAAVIVGVAESITATFYGPSWSPAIAFGFLLIALVVRPAGLFGRA</sequence>
<keyword evidence="7 9" id="KW-0472">Membrane</keyword>
<evidence type="ECO:0000256" key="7">
    <source>
        <dbReference type="ARBA" id="ARBA00023136"/>
    </source>
</evidence>
<organism evidence="10 11">
    <name type="scientific">Bradyrhizobium centrolobii</name>
    <dbReference type="NCBI Taxonomy" id="1505087"/>
    <lineage>
        <taxon>Bacteria</taxon>
        <taxon>Pseudomonadati</taxon>
        <taxon>Pseudomonadota</taxon>
        <taxon>Alphaproteobacteria</taxon>
        <taxon>Hyphomicrobiales</taxon>
        <taxon>Nitrobacteraceae</taxon>
        <taxon>Bradyrhizobium</taxon>
    </lineage>
</organism>
<dbReference type="InterPro" id="IPR001851">
    <property type="entry name" value="ABC_transp_permease"/>
</dbReference>
<evidence type="ECO:0000256" key="1">
    <source>
        <dbReference type="ARBA" id="ARBA00004651"/>
    </source>
</evidence>
<keyword evidence="4 9" id="KW-0812">Transmembrane</keyword>
<evidence type="ECO:0000313" key="11">
    <source>
        <dbReference type="Proteomes" id="UP000076959"/>
    </source>
</evidence>
<evidence type="ECO:0000313" key="10">
    <source>
        <dbReference type="EMBL" id="OAE99689.1"/>
    </source>
</evidence>
<reference evidence="10 11" key="1">
    <citation type="submission" date="2016-03" db="EMBL/GenBank/DDBJ databases">
        <title>Draft Genome Sequence of the Strain BR 10245 (Bradyrhizobium sp.) isolated from nodules of Centrolobium paraense.</title>
        <authorList>
            <person name="Simoes-Araujo J.L.Sr."/>
            <person name="Barauna A.C."/>
            <person name="Silva K."/>
            <person name="Zilli J.E."/>
        </authorList>
    </citation>
    <scope>NUCLEOTIDE SEQUENCE [LARGE SCALE GENOMIC DNA]</scope>
    <source>
        <strain evidence="10 11">BR 10245</strain>
    </source>
</reference>
<proteinExistence type="inferred from homology"/>
<evidence type="ECO:0000256" key="9">
    <source>
        <dbReference type="SAM" id="Phobius"/>
    </source>
</evidence>
<dbReference type="PANTHER" id="PTHR11795">
    <property type="entry name" value="BRANCHED-CHAIN AMINO ACID TRANSPORT SYSTEM PERMEASE PROTEIN LIVH"/>
    <property type="match status" value="1"/>
</dbReference>
<keyword evidence="6 9" id="KW-1133">Transmembrane helix</keyword>
<dbReference type="InterPro" id="IPR052157">
    <property type="entry name" value="BCAA_transport_permease"/>
</dbReference>
<feature type="transmembrane region" description="Helical" evidence="9">
    <location>
        <begin position="197"/>
        <end position="219"/>
    </location>
</feature>
<dbReference type="EMBL" id="LUUB01000118">
    <property type="protein sequence ID" value="OAE99689.1"/>
    <property type="molecule type" value="Genomic_DNA"/>
</dbReference>
<evidence type="ECO:0000256" key="4">
    <source>
        <dbReference type="ARBA" id="ARBA00022692"/>
    </source>
</evidence>
<comment type="subcellular location">
    <subcellularLocation>
        <location evidence="1">Cell membrane</location>
        <topology evidence="1">Multi-pass membrane protein</topology>
    </subcellularLocation>
</comment>
<accession>A0A176Y7X2</accession>
<protein>
    <submittedName>
        <fullName evidence="10">Branched-chain amino acid ABC transporter permease</fullName>
    </submittedName>
</protein>
<dbReference type="Proteomes" id="UP000076959">
    <property type="component" value="Unassembled WGS sequence"/>
</dbReference>
<comment type="caution">
    <text evidence="10">The sequence shown here is derived from an EMBL/GenBank/DDBJ whole genome shotgun (WGS) entry which is preliminary data.</text>
</comment>
<dbReference type="RefSeq" id="WP_063708333.1">
    <property type="nucleotide sequence ID" value="NZ_LUUB01000118.1"/>
</dbReference>
<dbReference type="AlphaFoldDB" id="A0A176Y7X2"/>
<dbReference type="STRING" id="1505087.AYJ54_32945"/>
<keyword evidence="2" id="KW-0813">Transport</keyword>
<feature type="transmembrane region" description="Helical" evidence="9">
    <location>
        <begin position="41"/>
        <end position="60"/>
    </location>
</feature>